<dbReference type="EMBL" id="QJRY01000001">
    <property type="protein sequence ID" value="PYB77872.1"/>
    <property type="molecule type" value="Genomic_DNA"/>
</dbReference>
<evidence type="ECO:0000313" key="5">
    <source>
        <dbReference type="Proteomes" id="UP000247536"/>
    </source>
</evidence>
<protein>
    <submittedName>
        <fullName evidence="4">RNA polymerase subunit sigma-24</fullName>
    </submittedName>
</protein>
<feature type="domain" description="DUF6596" evidence="3">
    <location>
        <begin position="173"/>
        <end position="267"/>
    </location>
</feature>
<evidence type="ECO:0000259" key="1">
    <source>
        <dbReference type="Pfam" id="PF04542"/>
    </source>
</evidence>
<dbReference type="PANTHER" id="PTHR47756">
    <property type="entry name" value="BLL6612 PROTEIN-RELATED"/>
    <property type="match status" value="1"/>
</dbReference>
<dbReference type="Pfam" id="PF20239">
    <property type="entry name" value="DUF6596"/>
    <property type="match status" value="1"/>
</dbReference>
<evidence type="ECO:0000259" key="2">
    <source>
        <dbReference type="Pfam" id="PF08281"/>
    </source>
</evidence>
<dbReference type="InterPro" id="IPR046531">
    <property type="entry name" value="DUF6596"/>
</dbReference>
<dbReference type="PANTHER" id="PTHR47756:SF2">
    <property type="entry name" value="BLL6612 PROTEIN"/>
    <property type="match status" value="1"/>
</dbReference>
<reference evidence="4 5" key="1">
    <citation type="submission" date="2018-06" db="EMBL/GenBank/DDBJ databases">
        <title>Rhizobium wuzhouense sp. nov., isolated from roots of Oryza officinalis.</title>
        <authorList>
            <person name="Yuan T."/>
        </authorList>
    </citation>
    <scope>NUCLEOTIDE SEQUENCE [LARGE SCALE GENOMIC DNA]</scope>
    <source>
        <strain evidence="4 5">W44</strain>
    </source>
</reference>
<dbReference type="Gene3D" id="1.10.1740.10">
    <property type="match status" value="1"/>
</dbReference>
<comment type="caution">
    <text evidence="4">The sequence shown here is derived from an EMBL/GenBank/DDBJ whole genome shotgun (WGS) entry which is preliminary data.</text>
</comment>
<dbReference type="InterPro" id="IPR013324">
    <property type="entry name" value="RNA_pol_sigma_r3/r4-like"/>
</dbReference>
<dbReference type="InterPro" id="IPR013325">
    <property type="entry name" value="RNA_pol_sigma_r2"/>
</dbReference>
<dbReference type="Pfam" id="PF04542">
    <property type="entry name" value="Sigma70_r2"/>
    <property type="match status" value="1"/>
</dbReference>
<feature type="domain" description="RNA polymerase sigma-70 region 2" evidence="1">
    <location>
        <begin position="5"/>
        <end position="70"/>
    </location>
</feature>
<dbReference type="Gene3D" id="1.10.10.10">
    <property type="entry name" value="Winged helix-like DNA-binding domain superfamily/Winged helix DNA-binding domain"/>
    <property type="match status" value="1"/>
</dbReference>
<dbReference type="Proteomes" id="UP000247536">
    <property type="component" value="Unassembled WGS sequence"/>
</dbReference>
<organism evidence="4 5">
    <name type="scientific">Rhizobium wuzhouense</name>
    <dbReference type="NCBI Taxonomy" id="1986026"/>
    <lineage>
        <taxon>Bacteria</taxon>
        <taxon>Pseudomonadati</taxon>
        <taxon>Pseudomonadota</taxon>
        <taxon>Alphaproteobacteria</taxon>
        <taxon>Hyphomicrobiales</taxon>
        <taxon>Rhizobiaceae</taxon>
        <taxon>Rhizobium/Agrobacterium group</taxon>
        <taxon>Rhizobium</taxon>
    </lineage>
</organism>
<evidence type="ECO:0000313" key="4">
    <source>
        <dbReference type="EMBL" id="PYB77872.1"/>
    </source>
</evidence>
<dbReference type="InterPro" id="IPR013249">
    <property type="entry name" value="RNA_pol_sigma70_r4_t2"/>
</dbReference>
<dbReference type="SUPFAM" id="SSF88659">
    <property type="entry name" value="Sigma3 and sigma4 domains of RNA polymerase sigma factors"/>
    <property type="match status" value="1"/>
</dbReference>
<dbReference type="InterPro" id="IPR036388">
    <property type="entry name" value="WH-like_DNA-bd_sf"/>
</dbReference>
<feature type="domain" description="RNA polymerase sigma factor 70 region 4 type 2" evidence="2">
    <location>
        <begin position="105"/>
        <end position="155"/>
    </location>
</feature>
<dbReference type="SUPFAM" id="SSF88946">
    <property type="entry name" value="Sigma2 domain of RNA polymerase sigma factors"/>
    <property type="match status" value="1"/>
</dbReference>
<evidence type="ECO:0000259" key="3">
    <source>
        <dbReference type="Pfam" id="PF20239"/>
    </source>
</evidence>
<gene>
    <name evidence="4" type="ORF">DMY87_00140</name>
</gene>
<dbReference type="InterPro" id="IPR007627">
    <property type="entry name" value="RNA_pol_sigma70_r2"/>
</dbReference>
<sequence length="398" mass="44510">MEATYRQSAPRIRAALVRLLGSFDLAEEALHDAFLQAAIDWPVKGYPHNPVTWLISAGRFRTIDRLRRRALIDRQRDDLAYLAAIEQAQEEEPVAIEDDMLRLVFTCCHPALPAEARIAMALREVCGLTTEEISRAFLTLPSTIAQRIVRAKARIRTQRIAYVVPDRQELPQRLEAVLGVIYLLFNEGHARAGAAERLSEEALHLARLLVDLLPDPECLGLLALILIQHSRSRTRLDPDGHIVLLADQDRSLWDRAMIAEAEVLLERIRQSGEIGVYGLQAAIAACHARAATMAETDWPRILHLYDLLQQAAPSPVVALNRAVALAEVEGEKAGLAEVERLLGDPAMQRYHATYSVAADLQRRLGRVEDARANYRTARALASQQHEIRFIEARLNALA</sequence>
<keyword evidence="5" id="KW-1185">Reference proteome</keyword>
<dbReference type="Pfam" id="PF08281">
    <property type="entry name" value="Sigma70_r4_2"/>
    <property type="match status" value="1"/>
</dbReference>
<accession>A0ABX5NXG5</accession>
<name>A0ABX5NXG5_9HYPH</name>
<proteinExistence type="predicted"/>